<evidence type="ECO:0000313" key="3">
    <source>
        <dbReference type="Proteomes" id="UP001589758"/>
    </source>
</evidence>
<protein>
    <recommendedName>
        <fullName evidence="4">Secreted protein</fullName>
    </recommendedName>
</protein>
<feature type="chain" id="PRO_5047027233" description="Secreted protein" evidence="1">
    <location>
        <begin position="19"/>
        <end position="161"/>
    </location>
</feature>
<accession>A0ABV6CAJ9</accession>
<dbReference type="Proteomes" id="UP001589758">
    <property type="component" value="Unassembled WGS sequence"/>
</dbReference>
<organism evidence="2 3">
    <name type="scientific">Thorsellia kenyensis</name>
    <dbReference type="NCBI Taxonomy" id="1549888"/>
    <lineage>
        <taxon>Bacteria</taxon>
        <taxon>Pseudomonadati</taxon>
        <taxon>Pseudomonadota</taxon>
        <taxon>Gammaproteobacteria</taxon>
        <taxon>Enterobacterales</taxon>
        <taxon>Thorselliaceae</taxon>
        <taxon>Thorsellia</taxon>
    </lineage>
</organism>
<feature type="signal peptide" evidence="1">
    <location>
        <begin position="1"/>
        <end position="18"/>
    </location>
</feature>
<evidence type="ECO:0008006" key="4">
    <source>
        <dbReference type="Google" id="ProtNLM"/>
    </source>
</evidence>
<dbReference type="EMBL" id="JBHLXE010000010">
    <property type="protein sequence ID" value="MFC0178556.1"/>
    <property type="molecule type" value="Genomic_DNA"/>
</dbReference>
<keyword evidence="1" id="KW-0732">Signal</keyword>
<keyword evidence="3" id="KW-1185">Reference proteome</keyword>
<name>A0ABV6CAJ9_9GAMM</name>
<evidence type="ECO:0000256" key="1">
    <source>
        <dbReference type="SAM" id="SignalP"/>
    </source>
</evidence>
<proteinExistence type="predicted"/>
<dbReference type="RefSeq" id="WP_385875333.1">
    <property type="nucleotide sequence ID" value="NZ_JBHLXE010000010.1"/>
</dbReference>
<evidence type="ECO:0000313" key="2">
    <source>
        <dbReference type="EMBL" id="MFC0178556.1"/>
    </source>
</evidence>
<reference evidence="2 3" key="1">
    <citation type="submission" date="2024-09" db="EMBL/GenBank/DDBJ databases">
        <authorList>
            <person name="Sun Q."/>
            <person name="Mori K."/>
        </authorList>
    </citation>
    <scope>NUCLEOTIDE SEQUENCE [LARGE SCALE GENOMIC DNA]</scope>
    <source>
        <strain evidence="2 3">CCM 8545</strain>
    </source>
</reference>
<gene>
    <name evidence="2" type="ORF">ACFFIT_00315</name>
</gene>
<sequence>MKKFVFPLLLLLPFYSYSSTCQENDVLVFSCDLPKNKSAAICANQTTQTLNYSFVNNEKIELSKDFDSNHQLIRWLDKGNYTTYLGFKGGEYFYRFILPQETFGAYASIEIHRKAHLIATLDCTENSFGEKNIVSKAIQEIPDELGDSETCYLGLFCQGEN</sequence>
<comment type="caution">
    <text evidence="2">The sequence shown here is derived from an EMBL/GenBank/DDBJ whole genome shotgun (WGS) entry which is preliminary data.</text>
</comment>